<dbReference type="Gene3D" id="1.25.40.10">
    <property type="entry name" value="Tetratricopeptide repeat domain"/>
    <property type="match status" value="3"/>
</dbReference>
<dbReference type="SUPFAM" id="SSF48452">
    <property type="entry name" value="TPR-like"/>
    <property type="match status" value="4"/>
</dbReference>
<keyword evidence="3" id="KW-1185">Reference proteome</keyword>
<evidence type="ECO:0000313" key="2">
    <source>
        <dbReference type="EMBL" id="AZP14896.1"/>
    </source>
</evidence>
<dbReference type="Pfam" id="PF13374">
    <property type="entry name" value="TPR_10"/>
    <property type="match status" value="3"/>
</dbReference>
<evidence type="ECO:0000259" key="1">
    <source>
        <dbReference type="Pfam" id="PF12770"/>
    </source>
</evidence>
<sequence>MWLLRRFHDSAKCPVDHSGCLYGGVRHMAGTGVGERMDRRTEVLTQVTELLAKIRQTRDYTLALGPGVGALAEQLRQAGGGPGDIECCHTLGWLHWYRYGALPSGADQHALEQALSLFDPCLLAGMHDLPEEVIPHLVQRAAASTMELSQRAQFSSDPELVTQAVQRWQRIIEATAEDHPNRPAVLAACCTTLLMRFQRTGVLEDVNEAIRTGTLALDIIPENYFEAAKLFSILAEALRTRFDHTGVPADLNEAVRLGALALKTAPENYSDRPTMLANHSIALLARFGQSGDPADLNEAVRLGTLALNTAAESHPGRTIMLTNLGGALHRQFERTGALTHLNEAIRVGTLAVENSPGHHPGRGVMLSNLSNSLLARFERTGALSDLDEAVRVGTLAVETTAESDPGRATWLSSLGNALRTRYARTGALDDLDKAVDLATQAMERTPEDHPGRPARLVSLAGALKARSERTGSQADLAESVRLQTLAAEAAGDDSPDRVTMLSNLAEALRARFDRTDVLADLDQAVEVAAQAVEATPLDHPNRAFILTNLASALRTRFQRTDALPDLYRAVEVATQALEFAADGHPHRGSILNDLGAALLARSMRIDALTDLNEAVRMMTQAVEATADDHPDRAKWLSNLCAALHTRFERTGAITDLDEAVRVGTLVLASLPEDYPGRALTMANVSNALRTRAIRTGALPDLDRAVQMAGLAAAAAPEGDPDRIKWLNNLGAALTTRFELTGSLTDLDEAVRVGTLVLATLAEDHPDRATRMSNLSIVLTSRFQRTGNPADLDEAVRLGSLAVESSPDDRPERARILSNLGVTLRTRSGHTGASADLDESVKVAALGVAATAEDHADRALMLTNLSTALQARFERTGEAADLDEAIRVVALAVETTADDHASRALMLTLLGNGLRIRAERGADLAATAQAADLLEQAASLPSAPPTDRIHAALQAGTLLGVNDPGRAAELFERAVRLLPEIASERLLRDDRQFALRRFSGLSSDAAALALLDTSKPESQRAERALSLLEAGRGVLLSRAMGLRSDVTDLQAEYPELARRLAELRTSLDAESDGRRVTADPAGGAMAGSTRAEWAVELAAVLERIRALPGFESFGLPPSMEQLRTQAADGPIVSFTVSSHHSAALILTTDGVTAVPLPGLTPEALVEHIEAFHQGLDDVHGLADVRHKAGQALLNTLAWLWDEVVEPVLDHLGLRHPPSDGAPWPRVWWATGGLLGLLPVHAAGHYDDESDSGWRRVADRVVSSHTPTVRALGHARRPRPDVTAASSLIVAMPTTPDLPEELRGAELRHIPTEAARLAELLPSPLTLGGPHQGTLAQGPPTRERVLAEMSACTIAHFACHGVSDADNPSNSRLLLHDHRDHPLTVAALAPVDFHTARLAYLSACNTSANHAVDLLDEAIHLAGAMQLAGYAHVIGTLWPIDDEFAVDVATGFYTALQDAAGDLHVDDAAIALHQTLRTLVEEQEIPATPWLWAPYIHVGA</sequence>
<name>A0A3Q9BUS8_9ACTN</name>
<dbReference type="InterPro" id="IPR011990">
    <property type="entry name" value="TPR-like_helical_dom_sf"/>
</dbReference>
<reference evidence="2 3" key="1">
    <citation type="submission" date="2018-12" db="EMBL/GenBank/DDBJ databases">
        <authorList>
            <person name="Li K."/>
        </authorList>
    </citation>
    <scope>NUCLEOTIDE SEQUENCE [LARGE SCALE GENOMIC DNA]</scope>
    <source>
        <strain evidence="3">CR22</strain>
    </source>
</reference>
<evidence type="ECO:0000313" key="3">
    <source>
        <dbReference type="Proteomes" id="UP000280197"/>
    </source>
</evidence>
<dbReference type="EMBL" id="CP034463">
    <property type="protein sequence ID" value="AZP14896.1"/>
    <property type="molecule type" value="Genomic_DNA"/>
</dbReference>
<dbReference type="PANTHER" id="PTHR19959:SF119">
    <property type="entry name" value="FUNGAL LIPASE-LIKE DOMAIN-CONTAINING PROTEIN"/>
    <property type="match status" value="1"/>
</dbReference>
<accession>A0A3Q9BUS8</accession>
<proteinExistence type="predicted"/>
<feature type="domain" description="CHAT" evidence="1">
    <location>
        <begin position="1194"/>
        <end position="1498"/>
    </location>
</feature>
<dbReference type="KEGG" id="saqu:EJC51_01255"/>
<organism evidence="2 3">
    <name type="scientific">Streptomyces aquilus</name>
    <dbReference type="NCBI Taxonomy" id="2548456"/>
    <lineage>
        <taxon>Bacteria</taxon>
        <taxon>Bacillati</taxon>
        <taxon>Actinomycetota</taxon>
        <taxon>Actinomycetes</taxon>
        <taxon>Kitasatosporales</taxon>
        <taxon>Streptomycetaceae</taxon>
        <taxon>Streptomyces</taxon>
    </lineage>
</organism>
<gene>
    <name evidence="2" type="ORF">EJC51_01255</name>
</gene>
<dbReference type="Proteomes" id="UP000280197">
    <property type="component" value="Chromosome"/>
</dbReference>
<protein>
    <submittedName>
        <fullName evidence="2">CHAT domain-containing protein</fullName>
    </submittedName>
</protein>
<dbReference type="PANTHER" id="PTHR19959">
    <property type="entry name" value="KINESIN LIGHT CHAIN"/>
    <property type="match status" value="1"/>
</dbReference>
<dbReference type="Pfam" id="PF12770">
    <property type="entry name" value="CHAT"/>
    <property type="match status" value="1"/>
</dbReference>
<dbReference type="InterPro" id="IPR024983">
    <property type="entry name" value="CHAT_dom"/>
</dbReference>